<feature type="compositionally biased region" description="Basic and acidic residues" evidence="1">
    <location>
        <begin position="387"/>
        <end position="400"/>
    </location>
</feature>
<comment type="caution">
    <text evidence="2">The sequence shown here is derived from an EMBL/GenBank/DDBJ whole genome shotgun (WGS) entry which is preliminary data.</text>
</comment>
<name>A0ABQ9G4K6_9NEOP</name>
<gene>
    <name evidence="2" type="ORF">PR048_032210</name>
</gene>
<feature type="region of interest" description="Disordered" evidence="1">
    <location>
        <begin position="137"/>
        <end position="172"/>
    </location>
</feature>
<evidence type="ECO:0000313" key="3">
    <source>
        <dbReference type="Proteomes" id="UP001159363"/>
    </source>
</evidence>
<accession>A0ABQ9G4K6</accession>
<feature type="region of interest" description="Disordered" evidence="1">
    <location>
        <begin position="383"/>
        <end position="430"/>
    </location>
</feature>
<feature type="region of interest" description="Disordered" evidence="1">
    <location>
        <begin position="348"/>
        <end position="368"/>
    </location>
</feature>
<dbReference type="Proteomes" id="UP001159363">
    <property type="component" value="Chromosome 15"/>
</dbReference>
<dbReference type="EMBL" id="JARBHB010000016">
    <property type="protein sequence ID" value="KAJ8866367.1"/>
    <property type="molecule type" value="Genomic_DNA"/>
</dbReference>
<keyword evidence="3" id="KW-1185">Reference proteome</keyword>
<feature type="compositionally biased region" description="Basic and acidic residues" evidence="1">
    <location>
        <begin position="153"/>
        <end position="165"/>
    </location>
</feature>
<protein>
    <submittedName>
        <fullName evidence="2">Uncharacterized protein</fullName>
    </submittedName>
</protein>
<sequence length="807" mass="90633">MELWFHFIKEPWGGWHPTRAGCAYSYLLPPPLPPTPTHSTSRYSLRPEHSVIPQPHVRVTGDCKKQAARSKVKFKVTWIQYGGWVTSCHGKRKTGMTEHDVVFGSGRRYVKGQDHQHLTWLTRWKLSDLAWAGRVGRLVDPPSRGGTPDTDPADQREHRTEKKGNDITGPRVTHSARGAVCASTLGIRHGAARGDIYRHGGEAPAAGSGRVNGARFACRHSRNIKSVFVKAVHDKEAINDGRTYPSPCLLGPLHRRQKKPLQVLRWPISWALLNDFGLVYWPVEEILQLYFARDLFRAASVITLPYIHSPVQSQYDVRLIFGEVRSRIVACNPFAEAGWRGRFDPAERYSSARGKKKKNDDAASSKRGEKVFDLRPTKVIEVSAEQRQNKRAGETGDPRENLPTSGIVRSRWGTKPHGTGMKGWGETGNSRENPLKNGIIRHDLKYYGFSRDPIEGCCKVSLSIHYVPGVAVAEWFRLLASQQSEPGSIPGRVTPRFPQVIIGRWVFSVISRFPCPCISVLLRSHVISPSSALNASVYSGGAVRVYILHRHRRSWRLNGENGRREEAGAEERRRIFYFDASFVRALQDGRFKEWCSVLRLRKSFSYLCVLVVGSGVAAGKWWGGEGFLYTCVRNGDYVGVTAEEVDGTVPSVDDRAALVAVSVASDLGITDEEVDGIGKTGDILLEEEIEGEKPLADQSVRPCGNYPGQRHLLASTTMRQGSEHGTQVPDSSLSYREDDEKNKVITQHAYRNQSFQTHGLRKDAGHILYVKIPTRWGMCLEAEFVERAQDGNYRRQKAIRFAFWFSY</sequence>
<organism evidence="2 3">
    <name type="scientific">Dryococelus australis</name>
    <dbReference type="NCBI Taxonomy" id="614101"/>
    <lineage>
        <taxon>Eukaryota</taxon>
        <taxon>Metazoa</taxon>
        <taxon>Ecdysozoa</taxon>
        <taxon>Arthropoda</taxon>
        <taxon>Hexapoda</taxon>
        <taxon>Insecta</taxon>
        <taxon>Pterygota</taxon>
        <taxon>Neoptera</taxon>
        <taxon>Polyneoptera</taxon>
        <taxon>Phasmatodea</taxon>
        <taxon>Verophasmatodea</taxon>
        <taxon>Anareolatae</taxon>
        <taxon>Phasmatidae</taxon>
        <taxon>Eurycanthinae</taxon>
        <taxon>Dryococelus</taxon>
    </lineage>
</organism>
<feature type="compositionally biased region" description="Basic and acidic residues" evidence="1">
    <location>
        <begin position="358"/>
        <end position="368"/>
    </location>
</feature>
<evidence type="ECO:0000313" key="2">
    <source>
        <dbReference type="EMBL" id="KAJ8866367.1"/>
    </source>
</evidence>
<evidence type="ECO:0000256" key="1">
    <source>
        <dbReference type="SAM" id="MobiDB-lite"/>
    </source>
</evidence>
<reference evidence="2 3" key="1">
    <citation type="submission" date="2023-02" db="EMBL/GenBank/DDBJ databases">
        <title>LHISI_Scaffold_Assembly.</title>
        <authorList>
            <person name="Stuart O.P."/>
            <person name="Cleave R."/>
            <person name="Magrath M.J.L."/>
            <person name="Mikheyev A.S."/>
        </authorList>
    </citation>
    <scope>NUCLEOTIDE SEQUENCE [LARGE SCALE GENOMIC DNA]</scope>
    <source>
        <strain evidence="2">Daus_M_001</strain>
        <tissue evidence="2">Leg muscle</tissue>
    </source>
</reference>
<proteinExistence type="predicted"/>